<dbReference type="EC" id="3.2.1.25" evidence="4"/>
<dbReference type="PANTHER" id="PTHR43730:SF1">
    <property type="entry name" value="BETA-MANNOSIDASE"/>
    <property type="match status" value="1"/>
</dbReference>
<name>A0ABU1I1P4_9MICO</name>
<dbReference type="InterPro" id="IPR041447">
    <property type="entry name" value="Mannosidase_ig"/>
</dbReference>
<evidence type="ECO:0000259" key="10">
    <source>
        <dbReference type="Pfam" id="PF22666"/>
    </source>
</evidence>
<dbReference type="InterPro" id="IPR008979">
    <property type="entry name" value="Galactose-bd-like_sf"/>
</dbReference>
<reference evidence="11 12" key="1">
    <citation type="submission" date="2023-08" db="EMBL/GenBank/DDBJ databases">
        <title>Functional and genomic diversity of the sorghum phyllosphere microbiome.</title>
        <authorList>
            <person name="Shade A."/>
        </authorList>
    </citation>
    <scope>NUCLEOTIDE SEQUENCE [LARGE SCALE GENOMIC DNA]</scope>
    <source>
        <strain evidence="11 12">SORGH_AS_0919</strain>
    </source>
</reference>
<feature type="domain" description="Mannosidase Ig/CBM-like" evidence="9">
    <location>
        <begin position="718"/>
        <end position="799"/>
    </location>
</feature>
<keyword evidence="5" id="KW-0732">Signal</keyword>
<feature type="domain" description="Glycoside hydrolase family 2 catalytic" evidence="8">
    <location>
        <begin position="390"/>
        <end position="535"/>
    </location>
</feature>
<protein>
    <recommendedName>
        <fullName evidence="4">beta-mannosidase</fullName>
        <ecNumber evidence="4">3.2.1.25</ecNumber>
    </recommendedName>
</protein>
<evidence type="ECO:0000313" key="11">
    <source>
        <dbReference type="EMBL" id="MDR6167819.1"/>
    </source>
</evidence>
<dbReference type="InterPro" id="IPR050887">
    <property type="entry name" value="Beta-mannosidase_GH2"/>
</dbReference>
<dbReference type="EMBL" id="JAVIZA010000001">
    <property type="protein sequence ID" value="MDR6167819.1"/>
    <property type="molecule type" value="Genomic_DNA"/>
</dbReference>
<comment type="caution">
    <text evidence="11">The sequence shown here is derived from an EMBL/GenBank/DDBJ whole genome shotgun (WGS) entry which is preliminary data.</text>
</comment>
<dbReference type="Pfam" id="PF17786">
    <property type="entry name" value="Mannosidase_ig"/>
    <property type="match status" value="1"/>
</dbReference>
<dbReference type="Pfam" id="PF02836">
    <property type="entry name" value="Glyco_hydro_2_C"/>
    <property type="match status" value="1"/>
</dbReference>
<evidence type="ECO:0000256" key="1">
    <source>
        <dbReference type="ARBA" id="ARBA00000829"/>
    </source>
</evidence>
<evidence type="ECO:0000256" key="6">
    <source>
        <dbReference type="ARBA" id="ARBA00022801"/>
    </source>
</evidence>
<dbReference type="InterPro" id="IPR054593">
    <property type="entry name" value="Beta-mannosidase-like_N2"/>
</dbReference>
<comment type="similarity">
    <text evidence="3">Belongs to the glycosyl hydrolase 2 family.</text>
</comment>
<dbReference type="SUPFAM" id="SSF49785">
    <property type="entry name" value="Galactose-binding domain-like"/>
    <property type="match status" value="1"/>
</dbReference>
<feature type="domain" description="Beta-mannosidase-like galactose-binding" evidence="10">
    <location>
        <begin position="92"/>
        <end position="230"/>
    </location>
</feature>
<dbReference type="GO" id="GO:0004567">
    <property type="term" value="F:beta-mannosidase activity"/>
    <property type="evidence" value="ECO:0007669"/>
    <property type="project" value="UniProtKB-EC"/>
</dbReference>
<dbReference type="Gene3D" id="2.60.120.260">
    <property type="entry name" value="Galactose-binding domain-like"/>
    <property type="match status" value="1"/>
</dbReference>
<comment type="catalytic activity">
    <reaction evidence="1">
        <text>Hydrolysis of terminal, non-reducing beta-D-mannose residues in beta-D-mannosides.</text>
        <dbReference type="EC" id="3.2.1.25"/>
    </reaction>
</comment>
<evidence type="ECO:0000256" key="4">
    <source>
        <dbReference type="ARBA" id="ARBA00012754"/>
    </source>
</evidence>
<evidence type="ECO:0000259" key="8">
    <source>
        <dbReference type="Pfam" id="PF02836"/>
    </source>
</evidence>
<keyword evidence="6 11" id="KW-0378">Hydrolase</keyword>
<dbReference type="PANTHER" id="PTHR43730">
    <property type="entry name" value="BETA-MANNOSIDASE"/>
    <property type="match status" value="1"/>
</dbReference>
<dbReference type="InterPro" id="IPR036156">
    <property type="entry name" value="Beta-gal/glucu_dom_sf"/>
</dbReference>
<dbReference type="InterPro" id="IPR023232">
    <property type="entry name" value="Glyco_hydro_2_AS"/>
</dbReference>
<evidence type="ECO:0000259" key="9">
    <source>
        <dbReference type="Pfam" id="PF17786"/>
    </source>
</evidence>
<dbReference type="PROSITE" id="PS00608">
    <property type="entry name" value="GLYCOSYL_HYDROL_F2_2"/>
    <property type="match status" value="1"/>
</dbReference>
<dbReference type="InterPro" id="IPR013783">
    <property type="entry name" value="Ig-like_fold"/>
</dbReference>
<evidence type="ECO:0000256" key="7">
    <source>
        <dbReference type="ARBA" id="ARBA00023295"/>
    </source>
</evidence>
<organism evidence="11 12">
    <name type="scientific">Microbacterium paludicola</name>
    <dbReference type="NCBI Taxonomy" id="300019"/>
    <lineage>
        <taxon>Bacteria</taxon>
        <taxon>Bacillati</taxon>
        <taxon>Actinomycetota</taxon>
        <taxon>Actinomycetes</taxon>
        <taxon>Micrococcales</taxon>
        <taxon>Microbacteriaceae</taxon>
        <taxon>Microbacterium</taxon>
    </lineage>
</organism>
<evidence type="ECO:0000256" key="5">
    <source>
        <dbReference type="ARBA" id="ARBA00022729"/>
    </source>
</evidence>
<sequence>MTASLDGIERERWLSSPLFGDRWIEHHASVPSRAARVSREDAVAAAPAGSQADVVSLDGEWLLAGSLPGREFSIERWLGDRSDAARRSPVGWHRPDTDRSTWVTATVPGTVQGALAAAGVIADPLVDDNTYAELVEHGVPEKWPWYFRRTRIEQQEWWYARRFRVPEGWRGDRIRLSFDGLDYAASVFVNGRPVARHVGMYGGPDVDVTAVLDLEAENEIVVRIDPPPHDWHGVMKPSPGWGWHYGHLISMGIWRGVRLERVPEVELADLAVVVTDAREGAARVRVQWDVVAPPSRTEPLPESLPVSVTIRDPDGSAVSELELSADVGPDLTRHHVEIDVPDARLWWPFGYGEQPIYTAELQAAGQVLATTFGIRSVRMEPLVGNHGPDVYDWRFVVNGRELFLKGANWCWTDPMARRGFDVDRHILDLVERGNLQMLRAWGGGTIESDEFYDECDRRGILVLQEFPLTFGLDATGADLATIDEQVSRIVRRLRNHPSLVMWGGGNENPATITSDDLLTVIGRRVAQYDPGRPFHRTDPWGGSEHFYGVYHEGMPVEAYTGLLPAVFGEYGLSSQCDLSSMARFLDPALLEQWPPLEHGAIVQHQSQFSLFDLFKQARYAAYGPIRDWRTFVEYSQLGQGDALRFASERMRAHSGDTTSAYWFYKIGEAFPGASWAVIDYYGVPKLSYYRAKQFGAPVSAYATYEKFDWSVTETFRARIHVSNDTPSTVSGARLFVRLYDADLRVVVENESRVDVAADGRVDVTEIVAPLGGRPVEPLVLAVTLQDAAGGRISSQWYPFNHQRKDAALRELEARPLDEAAATPVAELLQPYADLTSPLSELPSTAVSAHVENDAIVVRNVGEHPAPIVLIDGFPHGLGAVLDDNAFGLDAGEERRVGFALPDGSDGNGLDGVRVRAWNAPEVMLS</sequence>
<comment type="pathway">
    <text evidence="2">Glycan metabolism; N-glycan degradation.</text>
</comment>
<dbReference type="InterPro" id="IPR006103">
    <property type="entry name" value="Glyco_hydro_2_cat"/>
</dbReference>
<evidence type="ECO:0000313" key="12">
    <source>
        <dbReference type="Proteomes" id="UP001260188"/>
    </source>
</evidence>
<keyword evidence="7 11" id="KW-0326">Glycosidase</keyword>
<keyword evidence="12" id="KW-1185">Reference proteome</keyword>
<evidence type="ECO:0000256" key="2">
    <source>
        <dbReference type="ARBA" id="ARBA00004740"/>
    </source>
</evidence>
<gene>
    <name evidence="11" type="ORF">QE367_002023</name>
</gene>
<accession>A0ABU1I1P4</accession>
<dbReference type="SUPFAM" id="SSF51445">
    <property type="entry name" value="(Trans)glycosidases"/>
    <property type="match status" value="1"/>
</dbReference>
<dbReference type="RefSeq" id="WP_309666513.1">
    <property type="nucleotide sequence ID" value="NZ_JAVIZA010000001.1"/>
</dbReference>
<dbReference type="Gene3D" id="3.20.20.80">
    <property type="entry name" value="Glycosidases"/>
    <property type="match status" value="1"/>
</dbReference>
<dbReference type="Proteomes" id="UP001260188">
    <property type="component" value="Unassembled WGS sequence"/>
</dbReference>
<dbReference type="Gene3D" id="2.60.40.10">
    <property type="entry name" value="Immunoglobulins"/>
    <property type="match status" value="2"/>
</dbReference>
<dbReference type="Pfam" id="PF22666">
    <property type="entry name" value="Glyco_hydro_2_N2"/>
    <property type="match status" value="1"/>
</dbReference>
<evidence type="ECO:0000256" key="3">
    <source>
        <dbReference type="ARBA" id="ARBA00007401"/>
    </source>
</evidence>
<proteinExistence type="inferred from homology"/>
<dbReference type="SUPFAM" id="SSF49303">
    <property type="entry name" value="beta-Galactosidase/glucuronidase domain"/>
    <property type="match status" value="3"/>
</dbReference>
<dbReference type="InterPro" id="IPR017853">
    <property type="entry name" value="GH"/>
</dbReference>